<gene>
    <name evidence="3" type="primary">Rfc1_1</name>
    <name evidence="3" type="ORF">AVEN_164362_1</name>
</gene>
<dbReference type="InterPro" id="IPR008921">
    <property type="entry name" value="DNA_pol3_clamp-load_cplx_C"/>
</dbReference>
<feature type="domain" description="DNA replication factor RFC1 C-terminal" evidence="2">
    <location>
        <begin position="17"/>
        <end position="87"/>
    </location>
</feature>
<dbReference type="GO" id="GO:0006260">
    <property type="term" value="P:DNA replication"/>
    <property type="evidence" value="ECO:0007669"/>
    <property type="project" value="UniProtKB-KW"/>
</dbReference>
<sequence>GDKIKHLTLLSETADSICIGDIIDKQIRNGNNWSLLPTQAIFASVVPGELMKGHLRQMINFPAWLGKNSNRNHMDRVLQELHVHMRMR</sequence>
<dbReference type="PANTHER" id="PTHR23389">
    <property type="entry name" value="CHROMOSOME TRANSMISSION FIDELITY FACTOR 18"/>
    <property type="match status" value="1"/>
</dbReference>
<dbReference type="SUPFAM" id="SSF48019">
    <property type="entry name" value="post-AAA+ oligomerization domain-like"/>
    <property type="match status" value="1"/>
</dbReference>
<dbReference type="GO" id="GO:0003677">
    <property type="term" value="F:DNA binding"/>
    <property type="evidence" value="ECO:0007669"/>
    <property type="project" value="InterPro"/>
</dbReference>
<keyword evidence="1" id="KW-0235">DNA replication</keyword>
<evidence type="ECO:0000256" key="1">
    <source>
        <dbReference type="ARBA" id="ARBA00022705"/>
    </source>
</evidence>
<organism evidence="3 4">
    <name type="scientific">Araneus ventricosus</name>
    <name type="common">Orbweaver spider</name>
    <name type="synonym">Epeira ventricosa</name>
    <dbReference type="NCBI Taxonomy" id="182803"/>
    <lineage>
        <taxon>Eukaryota</taxon>
        <taxon>Metazoa</taxon>
        <taxon>Ecdysozoa</taxon>
        <taxon>Arthropoda</taxon>
        <taxon>Chelicerata</taxon>
        <taxon>Arachnida</taxon>
        <taxon>Araneae</taxon>
        <taxon>Araneomorphae</taxon>
        <taxon>Entelegynae</taxon>
        <taxon>Araneoidea</taxon>
        <taxon>Araneidae</taxon>
        <taxon>Araneus</taxon>
    </lineage>
</organism>
<comment type="caution">
    <text evidence="3">The sequence shown here is derived from an EMBL/GenBank/DDBJ whole genome shotgun (WGS) entry which is preliminary data.</text>
</comment>
<dbReference type="PANTHER" id="PTHR23389:SF6">
    <property type="entry name" value="REPLICATION FACTOR C SUBUNIT 1"/>
    <property type="match status" value="1"/>
</dbReference>
<keyword evidence="4" id="KW-1185">Reference proteome</keyword>
<protein>
    <submittedName>
        <fullName evidence="3">Replication factor C subunit 1</fullName>
    </submittedName>
</protein>
<dbReference type="EMBL" id="BGPR01073419">
    <property type="protein sequence ID" value="GBO45999.1"/>
    <property type="molecule type" value="Genomic_DNA"/>
</dbReference>
<name>A0A4Y2XA01_ARAVE</name>
<feature type="non-terminal residue" evidence="3">
    <location>
        <position position="1"/>
    </location>
</feature>
<evidence type="ECO:0000259" key="2">
    <source>
        <dbReference type="Pfam" id="PF08519"/>
    </source>
</evidence>
<proteinExistence type="predicted"/>
<dbReference type="OrthoDB" id="446168at2759"/>
<dbReference type="GO" id="GO:0005634">
    <property type="term" value="C:nucleus"/>
    <property type="evidence" value="ECO:0007669"/>
    <property type="project" value="TreeGrafter"/>
</dbReference>
<reference evidence="3 4" key="1">
    <citation type="journal article" date="2019" name="Sci. Rep.">
        <title>Orb-weaving spider Araneus ventricosus genome elucidates the spidroin gene catalogue.</title>
        <authorList>
            <person name="Kono N."/>
            <person name="Nakamura H."/>
            <person name="Ohtoshi R."/>
            <person name="Moran D.A.P."/>
            <person name="Shinohara A."/>
            <person name="Yoshida Y."/>
            <person name="Fujiwara M."/>
            <person name="Mori M."/>
            <person name="Tomita M."/>
            <person name="Arakawa K."/>
        </authorList>
    </citation>
    <scope>NUCLEOTIDE SEQUENCE [LARGE SCALE GENOMIC DNA]</scope>
</reference>
<accession>A0A4Y2XA01</accession>
<dbReference type="GO" id="GO:0003689">
    <property type="term" value="F:DNA clamp loader activity"/>
    <property type="evidence" value="ECO:0007669"/>
    <property type="project" value="InterPro"/>
</dbReference>
<dbReference type="Proteomes" id="UP000499080">
    <property type="component" value="Unassembled WGS sequence"/>
</dbReference>
<dbReference type="AlphaFoldDB" id="A0A4Y2XA01"/>
<dbReference type="GO" id="GO:0005663">
    <property type="term" value="C:DNA replication factor C complex"/>
    <property type="evidence" value="ECO:0007669"/>
    <property type="project" value="InterPro"/>
</dbReference>
<dbReference type="InterPro" id="IPR013725">
    <property type="entry name" value="DNA_replication_fac_RFC1_C"/>
</dbReference>
<dbReference type="Gene3D" id="1.20.272.10">
    <property type="match status" value="1"/>
</dbReference>
<evidence type="ECO:0000313" key="3">
    <source>
        <dbReference type="EMBL" id="GBO45999.1"/>
    </source>
</evidence>
<dbReference type="GO" id="GO:0005524">
    <property type="term" value="F:ATP binding"/>
    <property type="evidence" value="ECO:0007669"/>
    <property type="project" value="InterPro"/>
</dbReference>
<dbReference type="Pfam" id="PF08519">
    <property type="entry name" value="RFC1"/>
    <property type="match status" value="1"/>
</dbReference>
<evidence type="ECO:0000313" key="4">
    <source>
        <dbReference type="Proteomes" id="UP000499080"/>
    </source>
</evidence>